<evidence type="ECO:0000256" key="9">
    <source>
        <dbReference type="ARBA" id="ARBA00022723"/>
    </source>
</evidence>
<keyword evidence="12" id="KW-0862">Zinc</keyword>
<dbReference type="Pfam" id="PF00653">
    <property type="entry name" value="BIR"/>
    <property type="match status" value="1"/>
</dbReference>
<evidence type="ECO:0000256" key="10">
    <source>
        <dbReference type="ARBA" id="ARBA00022776"/>
    </source>
</evidence>
<dbReference type="GeneID" id="117356405"/>
<dbReference type="GO" id="GO:0005634">
    <property type="term" value="C:nucleus"/>
    <property type="evidence" value="ECO:0007669"/>
    <property type="project" value="UniProtKB-SubCell"/>
</dbReference>
<keyword evidence="11" id="KW-0159">Chromosome partition</keyword>
<dbReference type="AlphaFoldDB" id="A0A6P8Q5C2"/>
<evidence type="ECO:0000256" key="8">
    <source>
        <dbReference type="ARBA" id="ARBA00022618"/>
    </source>
</evidence>
<dbReference type="RefSeq" id="XP_033791459.1">
    <property type="nucleotide sequence ID" value="XM_033935568.1"/>
</dbReference>
<dbReference type="OrthoDB" id="2196114at2759"/>
<comment type="similarity">
    <text evidence="4">Belongs to the IAP family.</text>
</comment>
<dbReference type="GO" id="GO:0005819">
    <property type="term" value="C:spindle"/>
    <property type="evidence" value="ECO:0007669"/>
    <property type="project" value="UniProtKB-SubCell"/>
</dbReference>
<keyword evidence="17" id="KW-0137">Centromere</keyword>
<accession>A0A6P8Q5C2</accession>
<evidence type="ECO:0000256" key="1">
    <source>
        <dbReference type="ARBA" id="ARBA00004123"/>
    </source>
</evidence>
<dbReference type="GO" id="GO:0007059">
    <property type="term" value="P:chromosome segregation"/>
    <property type="evidence" value="ECO:0007669"/>
    <property type="project" value="UniProtKB-KW"/>
</dbReference>
<keyword evidence="8" id="KW-0132">Cell division</keyword>
<evidence type="ECO:0000256" key="11">
    <source>
        <dbReference type="ARBA" id="ARBA00022829"/>
    </source>
</evidence>
<dbReference type="InParanoid" id="A0A6P8Q5C2"/>
<keyword evidence="18" id="KW-1185">Reference proteome</keyword>
<evidence type="ECO:0000313" key="18">
    <source>
        <dbReference type="Proteomes" id="UP000515159"/>
    </source>
</evidence>
<sequence length="196" mass="22766">MACSLEDLSLASKRLLEFQSMYDYENRLKTFTDWPFTEGCQCTPENMAQAGFIHCPTENGPDVAQCFFCLRELEGWEPDDDPWMEHCNRSSNCAFITLRTNFDDLTMEEFIRLELERMKCFYPPQNYVVSPFLSCFMEEGHGLHATADSAFFDLFSFKRKHINRSILLFEEAFAATTNSLLEYCATCHQCTIELDP</sequence>
<gene>
    <name evidence="19" type="primary">LOC117356405</name>
</gene>
<keyword evidence="16" id="KW-0131">Cell cycle</keyword>
<evidence type="ECO:0000256" key="14">
    <source>
        <dbReference type="ARBA" id="ARBA00023212"/>
    </source>
</evidence>
<reference evidence="19" key="1">
    <citation type="submission" date="2025-08" db="UniProtKB">
        <authorList>
            <consortium name="RefSeq"/>
        </authorList>
    </citation>
    <scope>IDENTIFICATION</scope>
</reference>
<evidence type="ECO:0000256" key="15">
    <source>
        <dbReference type="ARBA" id="ARBA00023242"/>
    </source>
</evidence>
<dbReference type="FunFam" id="1.10.1170.10:FF:000009">
    <property type="entry name" value="Baculoviral IAP repeat-containing protein 5"/>
    <property type="match status" value="1"/>
</dbReference>
<keyword evidence="14" id="KW-0206">Cytoskeleton</keyword>
<dbReference type="Proteomes" id="UP000515159">
    <property type="component" value="Chromosome 3"/>
</dbReference>
<dbReference type="PROSITE" id="PS50143">
    <property type="entry name" value="BIR_REPEAT_2"/>
    <property type="match status" value="1"/>
</dbReference>
<evidence type="ECO:0000256" key="16">
    <source>
        <dbReference type="ARBA" id="ARBA00023306"/>
    </source>
</evidence>
<keyword evidence="9" id="KW-0479">Metal-binding</keyword>
<protein>
    <submittedName>
        <fullName evidence="19">Baculoviral IAP repeat-containing protein 5.1-like isoform X1</fullName>
    </submittedName>
</protein>
<dbReference type="GO" id="GO:0046872">
    <property type="term" value="F:metal ion binding"/>
    <property type="evidence" value="ECO:0007669"/>
    <property type="project" value="UniProtKB-KW"/>
</dbReference>
<evidence type="ECO:0000256" key="6">
    <source>
        <dbReference type="ARBA" id="ARBA00022490"/>
    </source>
</evidence>
<dbReference type="InterPro" id="IPR001370">
    <property type="entry name" value="BIR_rpt"/>
</dbReference>
<dbReference type="KEGG" id="gsh:117356405"/>
<keyword evidence="10" id="KW-0498">Mitosis</keyword>
<keyword evidence="7" id="KW-0597">Phosphoprotein</keyword>
<dbReference type="GO" id="GO:0000775">
    <property type="term" value="C:chromosome, centromeric region"/>
    <property type="evidence" value="ECO:0007669"/>
    <property type="project" value="UniProtKB-SubCell"/>
</dbReference>
<evidence type="ECO:0000256" key="4">
    <source>
        <dbReference type="ARBA" id="ARBA00006672"/>
    </source>
</evidence>
<dbReference type="GO" id="GO:0051301">
    <property type="term" value="P:cell division"/>
    <property type="evidence" value="ECO:0007669"/>
    <property type="project" value="UniProtKB-KW"/>
</dbReference>
<keyword evidence="5" id="KW-0158">Chromosome</keyword>
<dbReference type="SUPFAM" id="SSF57924">
    <property type="entry name" value="Inhibitor of apoptosis (IAP) repeat"/>
    <property type="match status" value="1"/>
</dbReference>
<evidence type="ECO:0000256" key="17">
    <source>
        <dbReference type="ARBA" id="ARBA00023328"/>
    </source>
</evidence>
<proteinExistence type="inferred from homology"/>
<keyword evidence="15" id="KW-0539">Nucleus</keyword>
<dbReference type="PANTHER" id="PTHR46771">
    <property type="entry name" value="DETERIN"/>
    <property type="match status" value="1"/>
</dbReference>
<evidence type="ECO:0000256" key="7">
    <source>
        <dbReference type="ARBA" id="ARBA00022553"/>
    </source>
</evidence>
<evidence type="ECO:0000256" key="2">
    <source>
        <dbReference type="ARBA" id="ARBA00004186"/>
    </source>
</evidence>
<evidence type="ECO:0000256" key="13">
    <source>
        <dbReference type="ARBA" id="ARBA00022843"/>
    </source>
</evidence>
<evidence type="ECO:0000256" key="5">
    <source>
        <dbReference type="ARBA" id="ARBA00022454"/>
    </source>
</evidence>
<name>A0A6P8Q5C2_GEOSA</name>
<dbReference type="Gene3D" id="1.10.1170.10">
    <property type="entry name" value="Inhibitor Of Apoptosis Protein (2mihbC-IAP-1), Chain A"/>
    <property type="match status" value="1"/>
</dbReference>
<dbReference type="InterPro" id="IPR051190">
    <property type="entry name" value="Baculoviral_IAP"/>
</dbReference>
<dbReference type="SMART" id="SM00238">
    <property type="entry name" value="BIR"/>
    <property type="match status" value="1"/>
</dbReference>
<evidence type="ECO:0000256" key="3">
    <source>
        <dbReference type="ARBA" id="ARBA00004584"/>
    </source>
</evidence>
<comment type="subcellular location">
    <subcellularLocation>
        <location evidence="3">Chromosome</location>
        <location evidence="3">Centromere</location>
    </subcellularLocation>
    <subcellularLocation>
        <location evidence="2">Cytoplasm</location>
        <location evidence="2">Cytoskeleton</location>
        <location evidence="2">Spindle</location>
    </subcellularLocation>
    <subcellularLocation>
        <location evidence="1">Nucleus</location>
    </subcellularLocation>
</comment>
<dbReference type="CDD" id="cd00022">
    <property type="entry name" value="BIR"/>
    <property type="match status" value="1"/>
</dbReference>
<keyword evidence="6" id="KW-0963">Cytoplasm</keyword>
<evidence type="ECO:0000313" key="19">
    <source>
        <dbReference type="RefSeq" id="XP_033791459.1"/>
    </source>
</evidence>
<dbReference type="PANTHER" id="PTHR46771:SF2">
    <property type="entry name" value="BACULOVIRAL IAP REPEAT-CONTAINING PROTEIN 5.1"/>
    <property type="match status" value="1"/>
</dbReference>
<evidence type="ECO:0000256" key="12">
    <source>
        <dbReference type="ARBA" id="ARBA00022833"/>
    </source>
</evidence>
<organism evidence="18 19">
    <name type="scientific">Geotrypetes seraphini</name>
    <name type="common">Gaboon caecilian</name>
    <name type="synonym">Caecilia seraphini</name>
    <dbReference type="NCBI Taxonomy" id="260995"/>
    <lineage>
        <taxon>Eukaryota</taxon>
        <taxon>Metazoa</taxon>
        <taxon>Chordata</taxon>
        <taxon>Craniata</taxon>
        <taxon>Vertebrata</taxon>
        <taxon>Euteleostomi</taxon>
        <taxon>Amphibia</taxon>
        <taxon>Gymnophiona</taxon>
        <taxon>Geotrypetes</taxon>
    </lineage>
</organism>
<keyword evidence="13" id="KW-0832">Ubl conjugation</keyword>